<evidence type="ECO:0000313" key="3">
    <source>
        <dbReference type="Proteomes" id="UP001190926"/>
    </source>
</evidence>
<dbReference type="EMBL" id="SDAM02000037">
    <property type="protein sequence ID" value="KAH6835310.1"/>
    <property type="molecule type" value="Genomic_DNA"/>
</dbReference>
<keyword evidence="3" id="KW-1185">Reference proteome</keyword>
<dbReference type="AlphaFoldDB" id="A0AAD4JK37"/>
<dbReference type="PANTHER" id="PTHR34194:SF2">
    <property type="entry name" value="F14J8.16 PROTEIN"/>
    <property type="match status" value="1"/>
</dbReference>
<feature type="compositionally biased region" description="Basic and acidic residues" evidence="1">
    <location>
        <begin position="121"/>
        <end position="132"/>
    </location>
</feature>
<evidence type="ECO:0000256" key="1">
    <source>
        <dbReference type="SAM" id="MobiDB-lite"/>
    </source>
</evidence>
<name>A0AAD4JK37_PERFH</name>
<dbReference type="PANTHER" id="PTHR34194">
    <property type="entry name" value="F14J8.16 PROTEIN"/>
    <property type="match status" value="1"/>
</dbReference>
<evidence type="ECO:0000313" key="2">
    <source>
        <dbReference type="EMBL" id="KAH6835310.1"/>
    </source>
</evidence>
<dbReference type="Proteomes" id="UP001190926">
    <property type="component" value="Unassembled WGS sequence"/>
</dbReference>
<feature type="region of interest" description="Disordered" evidence="1">
    <location>
        <begin position="59"/>
        <end position="85"/>
    </location>
</feature>
<feature type="compositionally biased region" description="Basic and acidic residues" evidence="1">
    <location>
        <begin position="59"/>
        <end position="81"/>
    </location>
</feature>
<proteinExistence type="predicted"/>
<reference evidence="2 3" key="1">
    <citation type="journal article" date="2021" name="Nat. Commun.">
        <title>Incipient diploidization of the medicinal plant Perilla within 10,000 years.</title>
        <authorList>
            <person name="Zhang Y."/>
            <person name="Shen Q."/>
            <person name="Leng L."/>
            <person name="Zhang D."/>
            <person name="Chen S."/>
            <person name="Shi Y."/>
            <person name="Ning Z."/>
            <person name="Chen S."/>
        </authorList>
    </citation>
    <scope>NUCLEOTIDE SEQUENCE [LARGE SCALE GENOMIC DNA]</scope>
    <source>
        <strain evidence="3">cv. PC099</strain>
    </source>
</reference>
<comment type="caution">
    <text evidence="2">The sequence shown here is derived from an EMBL/GenBank/DDBJ whole genome shotgun (WGS) entry which is preliminary data.</text>
</comment>
<sequence length="460" mass="53937">MVIKGKELRLRLLNDGYDSPYSTPNSRDDSLEWEILLDKKVGVDLEYTGYLWNIHGEEKNAESNRKQREKDDERDNGFYHEEENDPQYELILDRLKEHEMSYMLEYEENGSIVVIKYEGDSCSDRERDQEPKRKLRSAMKQKDGPSSQMPRVENRGMLNSQSTPNTEESKSLNCRQTRNKSNSGKEENAKLSTTKTVSCSTYPHSILALKGDSSLDKDCNLPRRMLRSATKQKNEHVNQMHVYSDDSQYTLSKEMKKLTRRSVRNKSKSEKGEGNTQEPHYHIFLRNFKGVNNHPTYTDGDCVVVYEMRNGESIREKEEHDDGSHSDVEIIDSTAFYKANMSNCSGSTMQSEFRHEVITALRKPFDEEECKKLWHDIELRKREERHLDLRGGRDMSYGKQKDGKSYLDYYPDLRRKLLKVQEDRPKCLNLLRGFFLWLKQPESFLPWLDNECLAIYPESD</sequence>
<feature type="compositionally biased region" description="Polar residues" evidence="1">
    <location>
        <begin position="157"/>
        <end position="182"/>
    </location>
</feature>
<accession>A0AAD4JK37</accession>
<protein>
    <submittedName>
        <fullName evidence="2">Uncharacterized protein</fullName>
    </submittedName>
</protein>
<gene>
    <name evidence="2" type="ORF">C2S53_019325</name>
</gene>
<feature type="region of interest" description="Disordered" evidence="1">
    <location>
        <begin position="121"/>
        <end position="194"/>
    </location>
</feature>
<organism evidence="2 3">
    <name type="scientific">Perilla frutescens var. hirtella</name>
    <name type="common">Perilla citriodora</name>
    <name type="synonym">Perilla setoyensis</name>
    <dbReference type="NCBI Taxonomy" id="608512"/>
    <lineage>
        <taxon>Eukaryota</taxon>
        <taxon>Viridiplantae</taxon>
        <taxon>Streptophyta</taxon>
        <taxon>Embryophyta</taxon>
        <taxon>Tracheophyta</taxon>
        <taxon>Spermatophyta</taxon>
        <taxon>Magnoliopsida</taxon>
        <taxon>eudicotyledons</taxon>
        <taxon>Gunneridae</taxon>
        <taxon>Pentapetalae</taxon>
        <taxon>asterids</taxon>
        <taxon>lamiids</taxon>
        <taxon>Lamiales</taxon>
        <taxon>Lamiaceae</taxon>
        <taxon>Nepetoideae</taxon>
        <taxon>Elsholtzieae</taxon>
        <taxon>Perilla</taxon>
    </lineage>
</organism>
<feature type="region of interest" description="Disordered" evidence="1">
    <location>
        <begin position="256"/>
        <end position="278"/>
    </location>
</feature>